<dbReference type="AlphaFoldDB" id="A0A845M7X7"/>
<dbReference type="PROSITE" id="PS50987">
    <property type="entry name" value="HTH_ARSR_2"/>
    <property type="match status" value="1"/>
</dbReference>
<gene>
    <name evidence="5" type="ORF">GQE99_04855</name>
</gene>
<dbReference type="EMBL" id="WTUX01000010">
    <property type="protein sequence ID" value="MZR12341.1"/>
    <property type="molecule type" value="Genomic_DNA"/>
</dbReference>
<keyword evidence="2" id="KW-0238">DNA-binding</keyword>
<name>A0A845M7X7_9RHOB</name>
<keyword evidence="1" id="KW-0805">Transcription regulation</keyword>
<reference evidence="5 6" key="1">
    <citation type="submission" date="2019-12" db="EMBL/GenBank/DDBJ databases">
        <title>Maritimibacter sp. nov. sp. isolated from sea sand.</title>
        <authorList>
            <person name="Kim J."/>
            <person name="Jeong S.E."/>
            <person name="Jung H.S."/>
            <person name="Jeon C.O."/>
        </authorList>
    </citation>
    <scope>NUCLEOTIDE SEQUENCE [LARGE SCALE GENOMIC DNA]</scope>
    <source>
        <strain evidence="5 6">DP07</strain>
    </source>
</reference>
<evidence type="ECO:0000256" key="2">
    <source>
        <dbReference type="ARBA" id="ARBA00023125"/>
    </source>
</evidence>
<dbReference type="InterPro" id="IPR051011">
    <property type="entry name" value="Metal_resp_trans_reg"/>
</dbReference>
<dbReference type="CDD" id="cd00090">
    <property type="entry name" value="HTH_ARSR"/>
    <property type="match status" value="1"/>
</dbReference>
<dbReference type="PANTHER" id="PTHR43132:SF2">
    <property type="entry name" value="ARSENICAL RESISTANCE OPERON REPRESSOR ARSR-RELATED"/>
    <property type="match status" value="1"/>
</dbReference>
<dbReference type="InterPro" id="IPR036390">
    <property type="entry name" value="WH_DNA-bd_sf"/>
</dbReference>
<organism evidence="5 6">
    <name type="scientific">Maritimibacter harenae</name>
    <dbReference type="NCBI Taxonomy" id="2606218"/>
    <lineage>
        <taxon>Bacteria</taxon>
        <taxon>Pseudomonadati</taxon>
        <taxon>Pseudomonadota</taxon>
        <taxon>Alphaproteobacteria</taxon>
        <taxon>Rhodobacterales</taxon>
        <taxon>Roseobacteraceae</taxon>
        <taxon>Maritimibacter</taxon>
    </lineage>
</organism>
<evidence type="ECO:0000259" key="4">
    <source>
        <dbReference type="PROSITE" id="PS50987"/>
    </source>
</evidence>
<keyword evidence="3" id="KW-0804">Transcription</keyword>
<dbReference type="Gene3D" id="1.10.10.10">
    <property type="entry name" value="Winged helix-like DNA-binding domain superfamily/Winged helix DNA-binding domain"/>
    <property type="match status" value="1"/>
</dbReference>
<dbReference type="InterPro" id="IPR036388">
    <property type="entry name" value="WH-like_DNA-bd_sf"/>
</dbReference>
<sequence length="101" mass="11068">MTEDEQMAACFRALSHPTRARLFRLLVTDPATGASYGTLQTATGLTDATLIHHLREMERGHVVGRIRKGAFVSYRIAPALFTRTVSRALAMAGAVRLRDVA</sequence>
<dbReference type="InterPro" id="IPR001845">
    <property type="entry name" value="HTH_ArsR_DNA-bd_dom"/>
</dbReference>
<proteinExistence type="predicted"/>
<dbReference type="PANTHER" id="PTHR43132">
    <property type="entry name" value="ARSENICAL RESISTANCE OPERON REPRESSOR ARSR-RELATED"/>
    <property type="match status" value="1"/>
</dbReference>
<dbReference type="InterPro" id="IPR011991">
    <property type="entry name" value="ArsR-like_HTH"/>
</dbReference>
<evidence type="ECO:0000256" key="3">
    <source>
        <dbReference type="ARBA" id="ARBA00023163"/>
    </source>
</evidence>
<dbReference type="SMART" id="SM00418">
    <property type="entry name" value="HTH_ARSR"/>
    <property type="match status" value="1"/>
</dbReference>
<dbReference type="RefSeq" id="WP_161350469.1">
    <property type="nucleotide sequence ID" value="NZ_WTUX01000010.1"/>
</dbReference>
<dbReference type="Proteomes" id="UP000467322">
    <property type="component" value="Unassembled WGS sequence"/>
</dbReference>
<dbReference type="Pfam" id="PF12840">
    <property type="entry name" value="HTH_20"/>
    <property type="match status" value="1"/>
</dbReference>
<protein>
    <submittedName>
        <fullName evidence="5">Helix-turn-helix domain-containing protein</fullName>
    </submittedName>
</protein>
<evidence type="ECO:0000313" key="6">
    <source>
        <dbReference type="Proteomes" id="UP000467322"/>
    </source>
</evidence>
<accession>A0A845M7X7</accession>
<evidence type="ECO:0000256" key="1">
    <source>
        <dbReference type="ARBA" id="ARBA00023015"/>
    </source>
</evidence>
<feature type="domain" description="HTH arsR-type" evidence="4">
    <location>
        <begin position="1"/>
        <end position="96"/>
    </location>
</feature>
<dbReference type="SUPFAM" id="SSF46785">
    <property type="entry name" value="Winged helix' DNA-binding domain"/>
    <property type="match status" value="1"/>
</dbReference>
<dbReference type="GO" id="GO:0003677">
    <property type="term" value="F:DNA binding"/>
    <property type="evidence" value="ECO:0007669"/>
    <property type="project" value="UniProtKB-KW"/>
</dbReference>
<keyword evidence="6" id="KW-1185">Reference proteome</keyword>
<comment type="caution">
    <text evidence="5">The sequence shown here is derived from an EMBL/GenBank/DDBJ whole genome shotgun (WGS) entry which is preliminary data.</text>
</comment>
<dbReference type="PRINTS" id="PR00778">
    <property type="entry name" value="HTHARSR"/>
</dbReference>
<evidence type="ECO:0000313" key="5">
    <source>
        <dbReference type="EMBL" id="MZR12341.1"/>
    </source>
</evidence>
<dbReference type="GO" id="GO:0003700">
    <property type="term" value="F:DNA-binding transcription factor activity"/>
    <property type="evidence" value="ECO:0007669"/>
    <property type="project" value="InterPro"/>
</dbReference>